<dbReference type="AlphaFoldDB" id="A0AAU9R4K4"/>
<sequence length="121" mass="13851">MDDGDGVREVHEEIRRLSDRFYAAVLLDIFTRYCRRQSGFDLSDSTPGTKTVHVAVSWALELNTLAHLCFVVVMARVVGAPVVLERMRRIQQDSDVNLVLGFTFLLISSAFFAYLRWFVHV</sequence>
<proteinExistence type="predicted"/>
<protein>
    <submittedName>
        <fullName evidence="2">Uncharacterized protein</fullName>
    </submittedName>
</protein>
<feature type="transmembrane region" description="Helical" evidence="1">
    <location>
        <begin position="65"/>
        <end position="84"/>
    </location>
</feature>
<evidence type="ECO:0000313" key="3">
    <source>
        <dbReference type="Proteomes" id="UP000836841"/>
    </source>
</evidence>
<reference evidence="2 3" key="1">
    <citation type="submission" date="2022-03" db="EMBL/GenBank/DDBJ databases">
        <authorList>
            <person name="Nunn A."/>
            <person name="Chopra R."/>
            <person name="Nunn A."/>
            <person name="Contreras Garrido A."/>
        </authorList>
    </citation>
    <scope>NUCLEOTIDE SEQUENCE [LARGE SCALE GENOMIC DNA]</scope>
</reference>
<keyword evidence="1" id="KW-0472">Membrane</keyword>
<dbReference type="Proteomes" id="UP000836841">
    <property type="component" value="Chromosome 1"/>
</dbReference>
<dbReference type="EMBL" id="OU466857">
    <property type="protein sequence ID" value="CAH2033575.1"/>
    <property type="molecule type" value="Genomic_DNA"/>
</dbReference>
<gene>
    <name evidence="2" type="ORF">TAV2_LOCUS3246</name>
</gene>
<keyword evidence="1" id="KW-1133">Transmembrane helix</keyword>
<accession>A0AAU9R4K4</accession>
<evidence type="ECO:0000313" key="2">
    <source>
        <dbReference type="EMBL" id="CAH2033575.1"/>
    </source>
</evidence>
<evidence type="ECO:0000256" key="1">
    <source>
        <dbReference type="SAM" id="Phobius"/>
    </source>
</evidence>
<keyword evidence="1" id="KW-0812">Transmembrane</keyword>
<name>A0AAU9R4K4_THLAR</name>
<keyword evidence="3" id="KW-1185">Reference proteome</keyword>
<organism evidence="2 3">
    <name type="scientific">Thlaspi arvense</name>
    <name type="common">Field penny-cress</name>
    <dbReference type="NCBI Taxonomy" id="13288"/>
    <lineage>
        <taxon>Eukaryota</taxon>
        <taxon>Viridiplantae</taxon>
        <taxon>Streptophyta</taxon>
        <taxon>Embryophyta</taxon>
        <taxon>Tracheophyta</taxon>
        <taxon>Spermatophyta</taxon>
        <taxon>Magnoliopsida</taxon>
        <taxon>eudicotyledons</taxon>
        <taxon>Gunneridae</taxon>
        <taxon>Pentapetalae</taxon>
        <taxon>rosids</taxon>
        <taxon>malvids</taxon>
        <taxon>Brassicales</taxon>
        <taxon>Brassicaceae</taxon>
        <taxon>Thlaspideae</taxon>
        <taxon>Thlaspi</taxon>
    </lineage>
</organism>
<feature type="transmembrane region" description="Helical" evidence="1">
    <location>
        <begin position="96"/>
        <end position="119"/>
    </location>
</feature>